<dbReference type="SUPFAM" id="SSF88713">
    <property type="entry name" value="Glycoside hydrolase/deacetylase"/>
    <property type="match status" value="1"/>
</dbReference>
<organism evidence="6 7">
    <name type="scientific">Candidatus Scatenecus faecavium</name>
    <dbReference type="NCBI Taxonomy" id="2840915"/>
    <lineage>
        <taxon>Bacteria</taxon>
        <taxon>Candidatus Scatenecus</taxon>
    </lineage>
</organism>
<keyword evidence="2" id="KW-0479">Metal-binding</keyword>
<dbReference type="GO" id="GO:0019213">
    <property type="term" value="F:deacetylase activity"/>
    <property type="evidence" value="ECO:0007669"/>
    <property type="project" value="TreeGrafter"/>
</dbReference>
<evidence type="ECO:0000313" key="7">
    <source>
        <dbReference type="Proteomes" id="UP000824139"/>
    </source>
</evidence>
<dbReference type="Proteomes" id="UP000824139">
    <property type="component" value="Unassembled WGS sequence"/>
</dbReference>
<dbReference type="InterPro" id="IPR011330">
    <property type="entry name" value="Glyco_hydro/deAcase_b/a-brl"/>
</dbReference>
<evidence type="ECO:0000256" key="1">
    <source>
        <dbReference type="ARBA" id="ARBA00001946"/>
    </source>
</evidence>
<evidence type="ECO:0000256" key="4">
    <source>
        <dbReference type="ARBA" id="ARBA00022842"/>
    </source>
</evidence>
<reference evidence="6" key="1">
    <citation type="submission" date="2020-10" db="EMBL/GenBank/DDBJ databases">
        <authorList>
            <person name="Gilroy R."/>
        </authorList>
    </citation>
    <scope>NUCLEOTIDE SEQUENCE</scope>
    <source>
        <strain evidence="6">CHK152-2994</strain>
    </source>
</reference>
<dbReference type="EMBL" id="DVJO01000063">
    <property type="protein sequence ID" value="HIS82544.1"/>
    <property type="molecule type" value="Genomic_DNA"/>
</dbReference>
<keyword evidence="5" id="KW-0119">Carbohydrate metabolism</keyword>
<comment type="caution">
    <text evidence="6">The sequence shown here is derived from an EMBL/GenBank/DDBJ whole genome shotgun (WGS) entry which is preliminary data.</text>
</comment>
<dbReference type="GO" id="GO:0005975">
    <property type="term" value="P:carbohydrate metabolic process"/>
    <property type="evidence" value="ECO:0007669"/>
    <property type="project" value="InterPro"/>
</dbReference>
<dbReference type="PANTHER" id="PTHR31609">
    <property type="entry name" value="YDJC DEACETYLASE FAMILY MEMBER"/>
    <property type="match status" value="1"/>
</dbReference>
<sequence>MAVKKFILNADDFGMTKDYNRAVMYAYSRGFLKSASLCANGEAFDNAVNEVLPECPRLGVGVHLNIIEGKALTKCNLLTNDKNEFNNGYLALILKSGNKDFKNQVEKEFRAQIEKVLQYTKPDHIDSHVHTHAIPEIFKITVKLAKEYNIPYIRTQYEEFYNVPELSRHLNFKYPVNILKIILLNFFTAQNKQYLSGKNIKTNDYLLGVGYTGMMDNKTIEYGLSALPDEDCIAEALIHPCKYSSDIKNQHMKEFLITQDRDLETKIYGLGFEITNYKQI</sequence>
<dbReference type="Gene3D" id="3.20.20.370">
    <property type="entry name" value="Glycoside hydrolase/deacetylase"/>
    <property type="match status" value="1"/>
</dbReference>
<comment type="cofactor">
    <cofactor evidence="1">
        <name>Mg(2+)</name>
        <dbReference type="ChEBI" id="CHEBI:18420"/>
    </cofactor>
</comment>
<keyword evidence="4" id="KW-0460">Magnesium</keyword>
<evidence type="ECO:0000256" key="5">
    <source>
        <dbReference type="ARBA" id="ARBA00023277"/>
    </source>
</evidence>
<protein>
    <submittedName>
        <fullName evidence="6">ChbG/HpnK family deacetylase</fullName>
    </submittedName>
</protein>
<accession>A0A9D1FUW2</accession>
<evidence type="ECO:0000256" key="3">
    <source>
        <dbReference type="ARBA" id="ARBA00022801"/>
    </source>
</evidence>
<evidence type="ECO:0000256" key="2">
    <source>
        <dbReference type="ARBA" id="ARBA00022723"/>
    </source>
</evidence>
<proteinExistence type="predicted"/>
<name>A0A9D1FUW2_9BACT</name>
<dbReference type="AlphaFoldDB" id="A0A9D1FUW2"/>
<dbReference type="GO" id="GO:0046872">
    <property type="term" value="F:metal ion binding"/>
    <property type="evidence" value="ECO:0007669"/>
    <property type="project" value="UniProtKB-KW"/>
</dbReference>
<dbReference type="Pfam" id="PF04794">
    <property type="entry name" value="YdjC"/>
    <property type="match status" value="1"/>
</dbReference>
<dbReference type="PANTHER" id="PTHR31609:SF1">
    <property type="entry name" value="CARBOHYDRATE DEACETYLASE"/>
    <property type="match status" value="1"/>
</dbReference>
<reference evidence="6" key="2">
    <citation type="journal article" date="2021" name="PeerJ">
        <title>Extensive microbial diversity within the chicken gut microbiome revealed by metagenomics and culture.</title>
        <authorList>
            <person name="Gilroy R."/>
            <person name="Ravi A."/>
            <person name="Getino M."/>
            <person name="Pursley I."/>
            <person name="Horton D.L."/>
            <person name="Alikhan N.F."/>
            <person name="Baker D."/>
            <person name="Gharbi K."/>
            <person name="Hall N."/>
            <person name="Watson M."/>
            <person name="Adriaenssens E.M."/>
            <person name="Foster-Nyarko E."/>
            <person name="Jarju S."/>
            <person name="Secka A."/>
            <person name="Antonio M."/>
            <person name="Oren A."/>
            <person name="Chaudhuri R.R."/>
            <person name="La Ragione R."/>
            <person name="Hildebrand F."/>
            <person name="Pallen M.J."/>
        </authorList>
    </citation>
    <scope>NUCLEOTIDE SEQUENCE</scope>
    <source>
        <strain evidence="6">CHK152-2994</strain>
    </source>
</reference>
<dbReference type="InterPro" id="IPR006879">
    <property type="entry name" value="YdjC-like"/>
</dbReference>
<gene>
    <name evidence="6" type="ORF">IAD41_02930</name>
</gene>
<keyword evidence="3" id="KW-0378">Hydrolase</keyword>
<evidence type="ECO:0000313" key="6">
    <source>
        <dbReference type="EMBL" id="HIS82544.1"/>
    </source>
</evidence>
<dbReference type="GO" id="GO:0016787">
    <property type="term" value="F:hydrolase activity"/>
    <property type="evidence" value="ECO:0007669"/>
    <property type="project" value="UniProtKB-KW"/>
</dbReference>